<gene>
    <name evidence="1" type="ORF">PGT21_012148</name>
</gene>
<proteinExistence type="predicted"/>
<dbReference type="EMBL" id="VSWC01000131">
    <property type="protein sequence ID" value="KAA1080570.1"/>
    <property type="molecule type" value="Genomic_DNA"/>
</dbReference>
<sequence>MVISTHDLISGDLEDPSTQFEGVQDLLQPFPDPHPTCHTFPSTHLQATDPAIILGDPSNNDDVLMNDQPAALISSDLTIHQQGNTCTCYQSSNISSPSTLLLYCPPEERHTNMIFATAAFSQLKCSPAPAAVHVFDNRFECLHDLVKTNP</sequence>
<comment type="caution">
    <text evidence="1">The sequence shown here is derived from an EMBL/GenBank/DDBJ whole genome shotgun (WGS) entry which is preliminary data.</text>
</comment>
<protein>
    <submittedName>
        <fullName evidence="1">Uncharacterized protein</fullName>
    </submittedName>
</protein>
<reference evidence="1 2" key="1">
    <citation type="submission" date="2019-05" db="EMBL/GenBank/DDBJ databases">
        <title>Emergence of the Ug99 lineage of the wheat stem rust pathogen through somatic hybridization.</title>
        <authorList>
            <person name="Li F."/>
            <person name="Upadhyaya N.M."/>
            <person name="Sperschneider J."/>
            <person name="Matny O."/>
            <person name="Nguyen-Phuc H."/>
            <person name="Mago R."/>
            <person name="Raley C."/>
            <person name="Miller M.E."/>
            <person name="Silverstein K.A.T."/>
            <person name="Henningsen E."/>
            <person name="Hirsch C.D."/>
            <person name="Visser B."/>
            <person name="Pretorius Z.A."/>
            <person name="Steffenson B.J."/>
            <person name="Schwessinger B."/>
            <person name="Dodds P.N."/>
            <person name="Figueroa M."/>
        </authorList>
    </citation>
    <scope>NUCLEOTIDE SEQUENCE [LARGE SCALE GENOMIC DNA]</scope>
    <source>
        <strain evidence="1">21-0</strain>
    </source>
</reference>
<organism evidence="1 2">
    <name type="scientific">Puccinia graminis f. sp. tritici</name>
    <dbReference type="NCBI Taxonomy" id="56615"/>
    <lineage>
        <taxon>Eukaryota</taxon>
        <taxon>Fungi</taxon>
        <taxon>Dikarya</taxon>
        <taxon>Basidiomycota</taxon>
        <taxon>Pucciniomycotina</taxon>
        <taxon>Pucciniomycetes</taxon>
        <taxon>Pucciniales</taxon>
        <taxon>Pucciniaceae</taxon>
        <taxon>Puccinia</taxon>
    </lineage>
</organism>
<evidence type="ECO:0000313" key="2">
    <source>
        <dbReference type="Proteomes" id="UP000324748"/>
    </source>
</evidence>
<dbReference type="AlphaFoldDB" id="A0A5B0MXG2"/>
<keyword evidence="2" id="KW-1185">Reference proteome</keyword>
<dbReference type="Proteomes" id="UP000324748">
    <property type="component" value="Unassembled WGS sequence"/>
</dbReference>
<evidence type="ECO:0000313" key="1">
    <source>
        <dbReference type="EMBL" id="KAA1080570.1"/>
    </source>
</evidence>
<accession>A0A5B0MXG2</accession>
<name>A0A5B0MXG2_PUCGR</name>